<name>A0A1Q9EKR0_SYMMI</name>
<evidence type="ECO:0000313" key="2">
    <source>
        <dbReference type="Proteomes" id="UP000186817"/>
    </source>
</evidence>
<dbReference type="AlphaFoldDB" id="A0A1Q9EKR0"/>
<reference evidence="1 2" key="1">
    <citation type="submission" date="2016-02" db="EMBL/GenBank/DDBJ databases">
        <title>Genome analysis of coral dinoflagellate symbionts highlights evolutionary adaptations to a symbiotic lifestyle.</title>
        <authorList>
            <person name="Aranda M."/>
            <person name="Li Y."/>
            <person name="Liew Y.J."/>
            <person name="Baumgarten S."/>
            <person name="Simakov O."/>
            <person name="Wilson M."/>
            <person name="Piel J."/>
            <person name="Ashoor H."/>
            <person name="Bougouffa S."/>
            <person name="Bajic V.B."/>
            <person name="Ryu T."/>
            <person name="Ravasi T."/>
            <person name="Bayer T."/>
            <person name="Micklem G."/>
            <person name="Kim H."/>
            <person name="Bhak J."/>
            <person name="Lajeunesse T.C."/>
            <person name="Voolstra C.R."/>
        </authorList>
    </citation>
    <scope>NUCLEOTIDE SEQUENCE [LARGE SCALE GENOMIC DNA]</scope>
    <source>
        <strain evidence="1 2">CCMP2467</strain>
    </source>
</reference>
<accession>A0A1Q9EKR0</accession>
<evidence type="ECO:0000313" key="1">
    <source>
        <dbReference type="EMBL" id="OLQ08044.1"/>
    </source>
</evidence>
<dbReference type="OMA" id="WQIASEC"/>
<comment type="caution">
    <text evidence="1">The sequence shown here is derived from an EMBL/GenBank/DDBJ whole genome shotgun (WGS) entry which is preliminary data.</text>
</comment>
<protein>
    <submittedName>
        <fullName evidence="1">Uncharacterized protein</fullName>
    </submittedName>
</protein>
<dbReference type="OrthoDB" id="409980at2759"/>
<proteinExistence type="predicted"/>
<gene>
    <name evidence="1" type="ORF">AK812_SmicGene8531</name>
</gene>
<dbReference type="Proteomes" id="UP000186817">
    <property type="component" value="Unassembled WGS sequence"/>
</dbReference>
<sequence>MPFKILFKQESICFDSDGGLLFNRKRIPLLDAKYGPESTVSSTELRSPTVVARVSTEGNFCGGSRDIVTEATGMVFRPESVEDWFHFVPTLLENDGWQIASECPAGRLLHRKSPWGGHLIRFSLRDILVHEPPADPSYLFLRPEARDWARRSYPELNEESFEVVQQLAPGDAVVKREVAWRFNRQCNLFFCSLSGKAVSTNNLLFQTTLEKPGQVRQLVRRNYPQQGDSVILVQCLSALLEAVIVGRPQGPNTFALDMVMKVPSVLPLWASMHFEKLLVSARDLTEWFVNRPGITEMRQRDQQFYVILTIQSWRRGRPLLPATAAEVAAEQDVTTIDAGKREGLTSWVRYHPAMVGSSSFVLSEYLSVFLTRIGEQASFYQSLDGQELLPYQCAIQREDWDRVKGRFHCAYALQKAAYRRSRGGATAPSVQDSLGPRFRDDRSLDALQQRLTEATEVKTVVRKTFIDVDEPTELESQTCQQRCRTLSPVSHLCGQDFVDVR</sequence>
<organism evidence="1 2">
    <name type="scientific">Symbiodinium microadriaticum</name>
    <name type="common">Dinoflagellate</name>
    <name type="synonym">Zooxanthella microadriatica</name>
    <dbReference type="NCBI Taxonomy" id="2951"/>
    <lineage>
        <taxon>Eukaryota</taxon>
        <taxon>Sar</taxon>
        <taxon>Alveolata</taxon>
        <taxon>Dinophyceae</taxon>
        <taxon>Suessiales</taxon>
        <taxon>Symbiodiniaceae</taxon>
        <taxon>Symbiodinium</taxon>
    </lineage>
</organism>
<dbReference type="EMBL" id="LSRX01000126">
    <property type="protein sequence ID" value="OLQ08044.1"/>
    <property type="molecule type" value="Genomic_DNA"/>
</dbReference>
<keyword evidence="2" id="KW-1185">Reference proteome</keyword>